<gene>
    <name evidence="2" type="ORF">BD310DRAFT_918633</name>
</gene>
<accession>A0A4Q9Q6F6</accession>
<keyword evidence="1" id="KW-0812">Transmembrane</keyword>
<keyword evidence="1" id="KW-1133">Transmembrane helix</keyword>
<keyword evidence="3" id="KW-1185">Reference proteome</keyword>
<name>A0A4Q9Q6F6_9APHY</name>
<keyword evidence="1" id="KW-0472">Membrane</keyword>
<dbReference type="AlphaFoldDB" id="A0A4Q9Q6F6"/>
<sequence>MVSQDSGLFPLAVFLSVLSFALLAWCILSSCMGRSILSAMSELWNMIILGVRSGGGGHHVRQRMNADHWEDDELFEMEHRGRGRTGVF</sequence>
<reference evidence="2 3" key="1">
    <citation type="submission" date="2019-01" db="EMBL/GenBank/DDBJ databases">
        <title>Draft genome sequences of three monokaryotic isolates of the white-rot basidiomycete fungus Dichomitus squalens.</title>
        <authorList>
            <consortium name="DOE Joint Genome Institute"/>
            <person name="Lopez S.C."/>
            <person name="Andreopoulos B."/>
            <person name="Pangilinan J."/>
            <person name="Lipzen A."/>
            <person name="Riley R."/>
            <person name="Ahrendt S."/>
            <person name="Ng V."/>
            <person name="Barry K."/>
            <person name="Daum C."/>
            <person name="Grigoriev I.V."/>
            <person name="Hilden K.S."/>
            <person name="Makela M.R."/>
            <person name="de Vries R.P."/>
        </authorList>
    </citation>
    <scope>NUCLEOTIDE SEQUENCE [LARGE SCALE GENOMIC DNA]</scope>
    <source>
        <strain evidence="2 3">CBS 464.89</strain>
    </source>
</reference>
<evidence type="ECO:0000313" key="2">
    <source>
        <dbReference type="EMBL" id="TBU62541.1"/>
    </source>
</evidence>
<organism evidence="2 3">
    <name type="scientific">Dichomitus squalens</name>
    <dbReference type="NCBI Taxonomy" id="114155"/>
    <lineage>
        <taxon>Eukaryota</taxon>
        <taxon>Fungi</taxon>
        <taxon>Dikarya</taxon>
        <taxon>Basidiomycota</taxon>
        <taxon>Agaricomycotina</taxon>
        <taxon>Agaricomycetes</taxon>
        <taxon>Polyporales</taxon>
        <taxon>Polyporaceae</taxon>
        <taxon>Dichomitus</taxon>
    </lineage>
</organism>
<protein>
    <submittedName>
        <fullName evidence="2">Uncharacterized protein</fullName>
    </submittedName>
</protein>
<dbReference type="EMBL" id="ML145093">
    <property type="protein sequence ID" value="TBU62541.1"/>
    <property type="molecule type" value="Genomic_DNA"/>
</dbReference>
<dbReference type="Proteomes" id="UP000292082">
    <property type="component" value="Unassembled WGS sequence"/>
</dbReference>
<evidence type="ECO:0000313" key="3">
    <source>
        <dbReference type="Proteomes" id="UP000292082"/>
    </source>
</evidence>
<evidence type="ECO:0000256" key="1">
    <source>
        <dbReference type="SAM" id="Phobius"/>
    </source>
</evidence>
<feature type="transmembrane region" description="Helical" evidence="1">
    <location>
        <begin position="6"/>
        <end position="28"/>
    </location>
</feature>
<proteinExistence type="predicted"/>